<evidence type="ECO:0000256" key="4">
    <source>
        <dbReference type="ARBA" id="ARBA00022448"/>
    </source>
</evidence>
<comment type="function">
    <text evidence="1">Resistance to tetracycline by an active tetracycline efflux. This is an energy-dependent process that decreases the accumulation of the antibiotic in whole cells. This protein functions as a metal-tetracycline/H(+) antiporter.</text>
</comment>
<dbReference type="InterPro" id="IPR036259">
    <property type="entry name" value="MFS_trans_sf"/>
</dbReference>
<keyword evidence="12" id="KW-1185">Reference proteome</keyword>
<dbReference type="Gene3D" id="1.20.1250.20">
    <property type="entry name" value="MFS general substrate transporter like domains"/>
    <property type="match status" value="1"/>
</dbReference>
<organism evidence="11 12">
    <name type="scientific">Microbulbifer aestuariivivens</name>
    <dbReference type="NCBI Taxonomy" id="1908308"/>
    <lineage>
        <taxon>Bacteria</taxon>
        <taxon>Pseudomonadati</taxon>
        <taxon>Pseudomonadota</taxon>
        <taxon>Gammaproteobacteria</taxon>
        <taxon>Cellvibrionales</taxon>
        <taxon>Microbulbiferaceae</taxon>
        <taxon>Microbulbifer</taxon>
    </lineage>
</organism>
<keyword evidence="8 9" id="KW-0472">Membrane</keyword>
<evidence type="ECO:0000259" key="10">
    <source>
        <dbReference type="PROSITE" id="PS50850"/>
    </source>
</evidence>
<dbReference type="SUPFAM" id="SSF103473">
    <property type="entry name" value="MFS general substrate transporter"/>
    <property type="match status" value="1"/>
</dbReference>
<evidence type="ECO:0000256" key="2">
    <source>
        <dbReference type="ARBA" id="ARBA00004651"/>
    </source>
</evidence>
<feature type="transmembrane region" description="Helical" evidence="9">
    <location>
        <begin position="43"/>
        <end position="63"/>
    </location>
</feature>
<evidence type="ECO:0000313" key="12">
    <source>
        <dbReference type="Proteomes" id="UP001408594"/>
    </source>
</evidence>
<feature type="transmembrane region" description="Helical" evidence="9">
    <location>
        <begin position="161"/>
        <end position="181"/>
    </location>
</feature>
<keyword evidence="5" id="KW-1003">Cell membrane</keyword>
<dbReference type="PRINTS" id="PR01035">
    <property type="entry name" value="TCRTETA"/>
</dbReference>
<comment type="subcellular location">
    <subcellularLocation>
        <location evidence="2">Cell membrane</location>
        <topology evidence="2">Multi-pass membrane protein</topology>
    </subcellularLocation>
</comment>
<feature type="transmembrane region" description="Helical" evidence="9">
    <location>
        <begin position="12"/>
        <end position="31"/>
    </location>
</feature>
<accession>A0ABP9WS96</accession>
<dbReference type="RefSeq" id="WP_345550489.1">
    <property type="nucleotide sequence ID" value="NZ_BAABRT010000011.1"/>
</dbReference>
<feature type="transmembrane region" description="Helical" evidence="9">
    <location>
        <begin position="247"/>
        <end position="265"/>
    </location>
</feature>
<evidence type="ECO:0000256" key="7">
    <source>
        <dbReference type="ARBA" id="ARBA00022989"/>
    </source>
</evidence>
<keyword evidence="7 9" id="KW-1133">Transmembrane helix</keyword>
<comment type="similarity">
    <text evidence="3">Belongs to the major facilitator superfamily. TCR/Tet family.</text>
</comment>
<dbReference type="EMBL" id="BAABRT010000011">
    <property type="protein sequence ID" value="GAA5525085.1"/>
    <property type="molecule type" value="Genomic_DNA"/>
</dbReference>
<reference evidence="11 12" key="1">
    <citation type="submission" date="2024-02" db="EMBL/GenBank/DDBJ databases">
        <title>Microbulbifer aestuariivivens NBRC 112533.</title>
        <authorList>
            <person name="Ichikawa N."/>
            <person name="Katano-Makiyama Y."/>
            <person name="Hidaka K."/>
        </authorList>
    </citation>
    <scope>NUCLEOTIDE SEQUENCE [LARGE SCALE GENOMIC DNA]</scope>
    <source>
        <strain evidence="11 12">NBRC 112533</strain>
    </source>
</reference>
<dbReference type="InterPro" id="IPR011701">
    <property type="entry name" value="MFS"/>
</dbReference>
<dbReference type="PROSITE" id="PS00216">
    <property type="entry name" value="SUGAR_TRANSPORT_1"/>
    <property type="match status" value="1"/>
</dbReference>
<feature type="transmembrane region" description="Helical" evidence="9">
    <location>
        <begin position="75"/>
        <end position="93"/>
    </location>
</feature>
<feature type="domain" description="Major facilitator superfamily (MFS) profile" evidence="10">
    <location>
        <begin position="8"/>
        <end position="386"/>
    </location>
</feature>
<dbReference type="Pfam" id="PF07690">
    <property type="entry name" value="MFS_1"/>
    <property type="match status" value="1"/>
</dbReference>
<gene>
    <name evidence="11" type="primary">yajR</name>
    <name evidence="11" type="ORF">Maes01_01645</name>
</gene>
<keyword evidence="6 9" id="KW-0812">Transmembrane</keyword>
<dbReference type="InterPro" id="IPR050171">
    <property type="entry name" value="MFS_Transporters"/>
</dbReference>
<feature type="transmembrane region" description="Helical" evidence="9">
    <location>
        <begin position="99"/>
        <end position="120"/>
    </location>
</feature>
<dbReference type="InterPro" id="IPR001958">
    <property type="entry name" value="Tet-R_TetA/multi-R_MdtG-like"/>
</dbReference>
<keyword evidence="4" id="KW-0813">Transport</keyword>
<dbReference type="PROSITE" id="PS50850">
    <property type="entry name" value="MFS"/>
    <property type="match status" value="1"/>
</dbReference>
<feature type="transmembrane region" description="Helical" evidence="9">
    <location>
        <begin position="272"/>
        <end position="291"/>
    </location>
</feature>
<sequence>MNSNERRALAGLASLYVFRMLGLFMVLPVLSVYGADYQGSTPALLGVALGAYGLSQALLQIPLGMLSDRWGRKPVIYMGLAVFAIGSLVAAQTDSVYGLIAGRVLQGCGAIAAATMALMADLTTDENRGKGMAAIGAAIGLAFMLAVILGPLLAGLGGLSAVFWLTAALALLGLLIAWRLVPDPAPQQARGATVYRGGFRALLVSGEIWRLVSGVFFSHLLLTALFVPLPLLLVDKFGLPGAEHWKLYAPLMLGSFLLMLPLMRLAERSGRVPLALVLAFAGLAVGGLALWVNSAALAIVLLALFFIAFNLLEALLPAQLTRSAPPEARGAASGFFATLQFLGAFAGGVLGGFLYAFGGAGAVALLGLALAVVWGLLWWRLGARLLYAAG</sequence>
<dbReference type="Proteomes" id="UP001408594">
    <property type="component" value="Unassembled WGS sequence"/>
</dbReference>
<feature type="transmembrane region" description="Helical" evidence="9">
    <location>
        <begin position="353"/>
        <end position="379"/>
    </location>
</feature>
<evidence type="ECO:0000256" key="5">
    <source>
        <dbReference type="ARBA" id="ARBA00022475"/>
    </source>
</evidence>
<feature type="transmembrane region" description="Helical" evidence="9">
    <location>
        <begin position="132"/>
        <end position="155"/>
    </location>
</feature>
<feature type="transmembrane region" description="Helical" evidence="9">
    <location>
        <begin position="208"/>
        <end position="227"/>
    </location>
</feature>
<evidence type="ECO:0000256" key="8">
    <source>
        <dbReference type="ARBA" id="ARBA00023136"/>
    </source>
</evidence>
<dbReference type="InterPro" id="IPR018212">
    <property type="entry name" value="Na/solute_symporter_CS"/>
</dbReference>
<feature type="transmembrane region" description="Helical" evidence="9">
    <location>
        <begin position="297"/>
        <end position="316"/>
    </location>
</feature>
<feature type="transmembrane region" description="Helical" evidence="9">
    <location>
        <begin position="328"/>
        <end position="347"/>
    </location>
</feature>
<dbReference type="InterPro" id="IPR005829">
    <property type="entry name" value="Sugar_transporter_CS"/>
</dbReference>
<evidence type="ECO:0000256" key="3">
    <source>
        <dbReference type="ARBA" id="ARBA00007520"/>
    </source>
</evidence>
<evidence type="ECO:0000256" key="1">
    <source>
        <dbReference type="ARBA" id="ARBA00003279"/>
    </source>
</evidence>
<name>A0ABP9WS96_9GAMM</name>
<proteinExistence type="inferred from homology"/>
<protein>
    <submittedName>
        <fullName evidence="11">Inner membrane transport protein YajR</fullName>
    </submittedName>
</protein>
<evidence type="ECO:0000256" key="6">
    <source>
        <dbReference type="ARBA" id="ARBA00022692"/>
    </source>
</evidence>
<evidence type="ECO:0000256" key="9">
    <source>
        <dbReference type="SAM" id="Phobius"/>
    </source>
</evidence>
<dbReference type="PROSITE" id="PS00456">
    <property type="entry name" value="NA_SOLUT_SYMP_1"/>
    <property type="match status" value="1"/>
</dbReference>
<comment type="caution">
    <text evidence="11">The sequence shown here is derived from an EMBL/GenBank/DDBJ whole genome shotgun (WGS) entry which is preliminary data.</text>
</comment>
<dbReference type="PANTHER" id="PTHR23517:SF2">
    <property type="entry name" value="MULTIDRUG RESISTANCE PROTEIN MDTH"/>
    <property type="match status" value="1"/>
</dbReference>
<dbReference type="PANTHER" id="PTHR23517">
    <property type="entry name" value="RESISTANCE PROTEIN MDTM, PUTATIVE-RELATED-RELATED"/>
    <property type="match status" value="1"/>
</dbReference>
<dbReference type="InterPro" id="IPR020846">
    <property type="entry name" value="MFS_dom"/>
</dbReference>
<evidence type="ECO:0000313" key="11">
    <source>
        <dbReference type="EMBL" id="GAA5525085.1"/>
    </source>
</evidence>